<evidence type="ECO:0000313" key="3">
    <source>
        <dbReference type="Proteomes" id="UP000830835"/>
    </source>
</evidence>
<feature type="region of interest" description="Disordered" evidence="1">
    <location>
        <begin position="68"/>
        <end position="120"/>
    </location>
</feature>
<keyword evidence="3" id="KW-1185">Reference proteome</keyword>
<evidence type="ECO:0000256" key="1">
    <source>
        <dbReference type="SAM" id="MobiDB-lite"/>
    </source>
</evidence>
<evidence type="ECO:0000313" key="2">
    <source>
        <dbReference type="EMBL" id="MCJ2542067.1"/>
    </source>
</evidence>
<proteinExistence type="predicted"/>
<organism evidence="2 3">
    <name type="scientific">Thermostichus vulcanus str. 'Rupite'</name>
    <dbReference type="NCBI Taxonomy" id="2813851"/>
    <lineage>
        <taxon>Bacteria</taxon>
        <taxon>Bacillati</taxon>
        <taxon>Cyanobacteriota</taxon>
        <taxon>Cyanophyceae</taxon>
        <taxon>Thermostichales</taxon>
        <taxon>Thermostichaceae</taxon>
        <taxon>Thermostichus</taxon>
    </lineage>
</organism>
<dbReference type="Proteomes" id="UP000830835">
    <property type="component" value="Unassembled WGS sequence"/>
</dbReference>
<accession>A0ABT0C8M0</accession>
<comment type="caution">
    <text evidence="2">The sequence shown here is derived from an EMBL/GenBank/DDBJ whole genome shotgun (WGS) entry which is preliminary data.</text>
</comment>
<feature type="compositionally biased region" description="Polar residues" evidence="1">
    <location>
        <begin position="147"/>
        <end position="157"/>
    </location>
</feature>
<sequence>MSSNSSDWFTRARHIFYGTATALVEILQDPEKRTENLNRLSMDLGQLAEELEQKGELTEQEAIRYLEGLKDATANAPSTAPDSETPISTPSEVASSSPPTSAPPVSSTVSSTPISKEEIAELMELTHQIESLRLDLERLRTDPTSPPSKTSNADQAE</sequence>
<dbReference type="EMBL" id="JAFIRA010000006">
    <property type="protein sequence ID" value="MCJ2542067.1"/>
    <property type="molecule type" value="Genomic_DNA"/>
</dbReference>
<dbReference type="RefSeq" id="WP_244349292.1">
    <property type="nucleotide sequence ID" value="NZ_JAFIRA010000006.1"/>
</dbReference>
<feature type="region of interest" description="Disordered" evidence="1">
    <location>
        <begin position="134"/>
        <end position="157"/>
    </location>
</feature>
<name>A0ABT0C8M0_THEVL</name>
<gene>
    <name evidence="2" type="ORF">JX360_03960</name>
</gene>
<reference evidence="2" key="1">
    <citation type="submission" date="2021-02" db="EMBL/GenBank/DDBJ databases">
        <title>The CRISPR/cas machinery reduction and long-range gene transfer in the hot spring cyanobacterium Synechococcus.</title>
        <authorList>
            <person name="Dvorak P."/>
            <person name="Jahodarova E."/>
            <person name="Hasler P."/>
            <person name="Poulickova A."/>
        </authorList>
    </citation>
    <scope>NUCLEOTIDE SEQUENCE</scope>
    <source>
        <strain evidence="2">Rupite</strain>
    </source>
</reference>
<protein>
    <submittedName>
        <fullName evidence="2">Uncharacterized protein</fullName>
    </submittedName>
</protein>
<feature type="compositionally biased region" description="Low complexity" evidence="1">
    <location>
        <begin position="86"/>
        <end position="114"/>
    </location>
</feature>